<name>A0A1G9GPW9_9RHOB</name>
<dbReference type="STRING" id="525640.SAMN04487971_105163"/>
<organism evidence="2 3">
    <name type="scientific">Paracoccus chinensis</name>
    <dbReference type="NCBI Taxonomy" id="525640"/>
    <lineage>
        <taxon>Bacteria</taxon>
        <taxon>Pseudomonadati</taxon>
        <taxon>Pseudomonadota</taxon>
        <taxon>Alphaproteobacteria</taxon>
        <taxon>Rhodobacterales</taxon>
        <taxon>Paracoccaceae</taxon>
        <taxon>Paracoccus</taxon>
    </lineage>
</organism>
<sequence length="79" mass="8340">MGINKESDVAANLQIGPTDLGMVRIYVEGEGIDLPLDFDPEEATEIAEELLAAAEAAREIGQGGAKPKGKPRPKGPARR</sequence>
<reference evidence="3" key="1">
    <citation type="submission" date="2016-10" db="EMBL/GenBank/DDBJ databases">
        <authorList>
            <person name="Varghese N."/>
            <person name="Submissions S."/>
        </authorList>
    </citation>
    <scope>NUCLEOTIDE SEQUENCE [LARGE SCALE GENOMIC DNA]</scope>
    <source>
        <strain evidence="3">CGMCC 1.7655</strain>
    </source>
</reference>
<dbReference type="AlphaFoldDB" id="A0A1G9GPW9"/>
<feature type="region of interest" description="Disordered" evidence="1">
    <location>
        <begin position="57"/>
        <end position="79"/>
    </location>
</feature>
<dbReference type="InterPro" id="IPR046287">
    <property type="entry name" value="DUF6324"/>
</dbReference>
<accession>A0A1G9GPW9</accession>
<feature type="compositionally biased region" description="Basic residues" evidence="1">
    <location>
        <begin position="67"/>
        <end position="79"/>
    </location>
</feature>
<evidence type="ECO:0000313" key="3">
    <source>
        <dbReference type="Proteomes" id="UP000199555"/>
    </source>
</evidence>
<dbReference type="Pfam" id="PF19849">
    <property type="entry name" value="DUF6324"/>
    <property type="match status" value="1"/>
</dbReference>
<proteinExistence type="predicted"/>
<dbReference type="Proteomes" id="UP000199555">
    <property type="component" value="Unassembled WGS sequence"/>
</dbReference>
<dbReference type="RefSeq" id="WP_090754338.1">
    <property type="nucleotide sequence ID" value="NZ_FNGE01000005.1"/>
</dbReference>
<keyword evidence="3" id="KW-1185">Reference proteome</keyword>
<dbReference type="OrthoDB" id="7871758at2"/>
<evidence type="ECO:0000313" key="2">
    <source>
        <dbReference type="EMBL" id="SDL02678.1"/>
    </source>
</evidence>
<protein>
    <submittedName>
        <fullName evidence="2">Uncharacterized protein</fullName>
    </submittedName>
</protein>
<gene>
    <name evidence="2" type="ORF">SAMN04487971_105163</name>
</gene>
<evidence type="ECO:0000256" key="1">
    <source>
        <dbReference type="SAM" id="MobiDB-lite"/>
    </source>
</evidence>
<dbReference type="EMBL" id="FNGE01000005">
    <property type="protein sequence ID" value="SDL02678.1"/>
    <property type="molecule type" value="Genomic_DNA"/>
</dbReference>